<evidence type="ECO:0000256" key="7">
    <source>
        <dbReference type="ARBA" id="ARBA00023136"/>
    </source>
</evidence>
<dbReference type="Gene3D" id="1.10.3720.10">
    <property type="entry name" value="MetI-like"/>
    <property type="match status" value="2"/>
</dbReference>
<feature type="transmembrane region" description="Helical" evidence="8">
    <location>
        <begin position="64"/>
        <end position="86"/>
    </location>
</feature>
<evidence type="ECO:0000256" key="8">
    <source>
        <dbReference type="RuleBase" id="RU363032"/>
    </source>
</evidence>
<dbReference type="CDD" id="cd06261">
    <property type="entry name" value="TM_PBP2"/>
    <property type="match status" value="2"/>
</dbReference>
<feature type="transmembrane region" description="Helical" evidence="8">
    <location>
        <begin position="299"/>
        <end position="323"/>
    </location>
</feature>
<comment type="similarity">
    <text evidence="8">Belongs to the binding-protein-dependent transport system permease family.</text>
</comment>
<dbReference type="PANTHER" id="PTHR43357:SF4">
    <property type="entry name" value="INNER MEMBRANE ABC TRANSPORTER PERMEASE PROTEIN YDCV"/>
    <property type="match status" value="1"/>
</dbReference>
<feature type="transmembrane region" description="Helical" evidence="8">
    <location>
        <begin position="140"/>
        <end position="163"/>
    </location>
</feature>
<dbReference type="Pfam" id="PF00528">
    <property type="entry name" value="BPD_transp_1"/>
    <property type="match status" value="2"/>
</dbReference>
<dbReference type="SUPFAM" id="SSF161098">
    <property type="entry name" value="MetI-like"/>
    <property type="match status" value="2"/>
</dbReference>
<dbReference type="PANTHER" id="PTHR43357">
    <property type="entry name" value="INNER MEMBRANE ABC TRANSPORTER PERMEASE PROTEIN YDCV"/>
    <property type="match status" value="1"/>
</dbReference>
<dbReference type="AlphaFoldDB" id="A0A1H1JWC3"/>
<evidence type="ECO:0000256" key="4">
    <source>
        <dbReference type="ARBA" id="ARBA00022519"/>
    </source>
</evidence>
<keyword evidence="3" id="KW-1003">Cell membrane</keyword>
<keyword evidence="7 8" id="KW-0472">Membrane</keyword>
<accession>A0A1H1JWC3</accession>
<dbReference type="PROSITE" id="PS50928">
    <property type="entry name" value="ABC_TM1"/>
    <property type="match status" value="2"/>
</dbReference>
<evidence type="ECO:0000259" key="9">
    <source>
        <dbReference type="PROSITE" id="PS50928"/>
    </source>
</evidence>
<dbReference type="Proteomes" id="UP000183487">
    <property type="component" value="Unassembled WGS sequence"/>
</dbReference>
<feature type="transmembrane region" description="Helical" evidence="8">
    <location>
        <begin position="199"/>
        <end position="231"/>
    </location>
</feature>
<sequence length="568" mass="60965">MPSIGAGLAIVLIASAALAMLIVYPVGWVISNGFHDDVTGALSLANFTRVFGSQSLLQPILNSVLLALSTAFFSTLIGVPMAWLVSRTDMPGRTLVKFLTMGALITPSFIGALGWILLAAPNSGWLNHVWRMLAGASSEPLLNIYSMGGAIFVCAVYTVPYTFTIVSSALENMAVELEDAATTLGSGILRTMLTVTIPLVMPAVMVGFILSFIQGVTLFGVPAFLLTPAHISVVTTRLADMYEAFPPQLDLAAAYCMPLLALTASLFYLRKRVLGRRRYDLVGGKSRGTRVVRLGNWRWLAILLAMFVPVVTTFLPYAAILIVSLSKAWGLGPSAENLTLHWYRWALLDNQQTLTAIVNSLKDATLAATGCIILGTVISYMVERRLFKGAILLGAVATVPIVIPGIVLSVGFFSAYTQPLFGLYGTSTLLILAFVATFLPISYSHGGSILKGISPDLERASRILGSGQVQAFTNITAPLMGPGLISGWLLVFIPIMRELSVAIFLVTPQTNVMTTLIYNYKDGGNYEAVCATSVVLLIGTMLIVALANSISRAKRRLKTINRKSDSQS</sequence>
<keyword evidence="6 8" id="KW-1133">Transmembrane helix</keyword>
<name>A0A1H1JWC3_9BURK</name>
<dbReference type="GO" id="GO:0005886">
    <property type="term" value="C:plasma membrane"/>
    <property type="evidence" value="ECO:0007669"/>
    <property type="project" value="UniProtKB-SubCell"/>
</dbReference>
<evidence type="ECO:0000313" key="10">
    <source>
        <dbReference type="EMBL" id="SDR53877.1"/>
    </source>
</evidence>
<protein>
    <submittedName>
        <fullName evidence="10">Iron(III) transport system permease protein</fullName>
    </submittedName>
</protein>
<keyword evidence="2 8" id="KW-0813">Transport</keyword>
<dbReference type="InterPro" id="IPR035906">
    <property type="entry name" value="MetI-like_sf"/>
</dbReference>
<dbReference type="EMBL" id="FNKP01000004">
    <property type="protein sequence ID" value="SDR53877.1"/>
    <property type="molecule type" value="Genomic_DNA"/>
</dbReference>
<proteinExistence type="inferred from homology"/>
<keyword evidence="5 8" id="KW-0812">Transmembrane</keyword>
<feature type="domain" description="ABC transmembrane type-1" evidence="9">
    <location>
        <begin position="357"/>
        <end position="547"/>
    </location>
</feature>
<evidence type="ECO:0000256" key="5">
    <source>
        <dbReference type="ARBA" id="ARBA00022692"/>
    </source>
</evidence>
<dbReference type="InterPro" id="IPR000515">
    <property type="entry name" value="MetI-like"/>
</dbReference>
<evidence type="ECO:0000256" key="6">
    <source>
        <dbReference type="ARBA" id="ARBA00022989"/>
    </source>
</evidence>
<evidence type="ECO:0000256" key="2">
    <source>
        <dbReference type="ARBA" id="ARBA00022448"/>
    </source>
</evidence>
<dbReference type="GO" id="GO:0055085">
    <property type="term" value="P:transmembrane transport"/>
    <property type="evidence" value="ECO:0007669"/>
    <property type="project" value="InterPro"/>
</dbReference>
<dbReference type="RefSeq" id="WP_253189914.1">
    <property type="nucleotide sequence ID" value="NZ_FNKP01000004.1"/>
</dbReference>
<reference evidence="11" key="1">
    <citation type="submission" date="2016-10" db="EMBL/GenBank/DDBJ databases">
        <authorList>
            <person name="Varghese N."/>
        </authorList>
    </citation>
    <scope>NUCLEOTIDE SEQUENCE [LARGE SCALE GENOMIC DNA]</scope>
    <source>
        <strain evidence="11">GAS106B</strain>
    </source>
</reference>
<evidence type="ECO:0000256" key="1">
    <source>
        <dbReference type="ARBA" id="ARBA00004429"/>
    </source>
</evidence>
<feature type="transmembrane region" description="Helical" evidence="8">
    <location>
        <begin position="389"/>
        <end position="415"/>
    </location>
</feature>
<gene>
    <name evidence="10" type="ORF">SAMN05443245_7294</name>
</gene>
<evidence type="ECO:0000256" key="3">
    <source>
        <dbReference type="ARBA" id="ARBA00022475"/>
    </source>
</evidence>
<feature type="transmembrane region" description="Helical" evidence="8">
    <location>
        <begin position="421"/>
        <end position="441"/>
    </location>
</feature>
<organism evidence="10 11">
    <name type="scientific">Paraburkholderia fungorum</name>
    <dbReference type="NCBI Taxonomy" id="134537"/>
    <lineage>
        <taxon>Bacteria</taxon>
        <taxon>Pseudomonadati</taxon>
        <taxon>Pseudomonadota</taxon>
        <taxon>Betaproteobacteria</taxon>
        <taxon>Burkholderiales</taxon>
        <taxon>Burkholderiaceae</taxon>
        <taxon>Paraburkholderia</taxon>
    </lineage>
</organism>
<feature type="transmembrane region" description="Helical" evidence="8">
    <location>
        <begin position="251"/>
        <end position="269"/>
    </location>
</feature>
<feature type="domain" description="ABC transmembrane type-1" evidence="9">
    <location>
        <begin position="60"/>
        <end position="270"/>
    </location>
</feature>
<feature type="transmembrane region" description="Helical" evidence="8">
    <location>
        <begin position="526"/>
        <end position="547"/>
    </location>
</feature>
<keyword evidence="4" id="KW-0997">Cell inner membrane</keyword>
<keyword evidence="11" id="KW-1185">Reference proteome</keyword>
<comment type="subcellular location">
    <subcellularLocation>
        <location evidence="1">Cell inner membrane</location>
        <topology evidence="1">Multi-pass membrane protein</topology>
    </subcellularLocation>
    <subcellularLocation>
        <location evidence="8">Cell membrane</location>
        <topology evidence="8">Multi-pass membrane protein</topology>
    </subcellularLocation>
</comment>
<feature type="transmembrane region" description="Helical" evidence="8">
    <location>
        <begin position="98"/>
        <end position="120"/>
    </location>
</feature>
<evidence type="ECO:0000313" key="11">
    <source>
        <dbReference type="Proteomes" id="UP000183487"/>
    </source>
</evidence>